<evidence type="ECO:0000313" key="2">
    <source>
        <dbReference type="Proteomes" id="UP000189704"/>
    </source>
</evidence>
<keyword evidence="1" id="KW-0694">RNA-binding</keyword>
<dbReference type="SUPFAM" id="SSF54928">
    <property type="entry name" value="RNA-binding domain, RBD"/>
    <property type="match status" value="1"/>
</dbReference>
<name>A0A3Q0E7Z0_CARSF</name>
<evidence type="ECO:0000256" key="1">
    <source>
        <dbReference type="ARBA" id="ARBA00022884"/>
    </source>
</evidence>
<dbReference type="GO" id="GO:0071013">
    <property type="term" value="C:catalytic step 2 spliceosome"/>
    <property type="evidence" value="ECO:0007669"/>
    <property type="project" value="TreeGrafter"/>
</dbReference>
<reference evidence="3" key="1">
    <citation type="submission" date="2025-08" db="UniProtKB">
        <authorList>
            <consortium name="RefSeq"/>
        </authorList>
    </citation>
    <scope>IDENTIFICATION</scope>
</reference>
<protein>
    <submittedName>
        <fullName evidence="3">Heterogeneous nuclear ribonucleoprotein A0-like</fullName>
    </submittedName>
</protein>
<dbReference type="Proteomes" id="UP000189704">
    <property type="component" value="Unplaced"/>
</dbReference>
<organism evidence="2 3">
    <name type="scientific">Carlito syrichta</name>
    <name type="common">Philippine tarsier</name>
    <name type="synonym">Tarsius syrichta</name>
    <dbReference type="NCBI Taxonomy" id="1868482"/>
    <lineage>
        <taxon>Eukaryota</taxon>
        <taxon>Metazoa</taxon>
        <taxon>Chordata</taxon>
        <taxon>Craniata</taxon>
        <taxon>Vertebrata</taxon>
        <taxon>Euteleostomi</taxon>
        <taxon>Mammalia</taxon>
        <taxon>Eutheria</taxon>
        <taxon>Euarchontoglires</taxon>
        <taxon>Primates</taxon>
        <taxon>Haplorrhini</taxon>
        <taxon>Tarsiiformes</taxon>
        <taxon>Tarsiidae</taxon>
        <taxon>Carlito</taxon>
    </lineage>
</organism>
<dbReference type="PANTHER" id="PTHR48026">
    <property type="entry name" value="HOMOLOGOUS TO DROSOPHILA SQD (SQUID) PROTEIN"/>
    <property type="match status" value="1"/>
</dbReference>
<dbReference type="GeneID" id="103264821"/>
<dbReference type="KEGG" id="csyr:103264821"/>
<dbReference type="Gene3D" id="3.30.70.330">
    <property type="match status" value="2"/>
</dbReference>
<dbReference type="GO" id="GO:0000398">
    <property type="term" value="P:mRNA splicing, via spliceosome"/>
    <property type="evidence" value="ECO:0007669"/>
    <property type="project" value="TreeGrafter"/>
</dbReference>
<keyword evidence="2" id="KW-1185">Reference proteome</keyword>
<dbReference type="OrthoDB" id="1875751at2759"/>
<gene>
    <name evidence="3" type="primary">LOC103264821</name>
</gene>
<dbReference type="InterPro" id="IPR012677">
    <property type="entry name" value="Nucleotide-bd_a/b_plait_sf"/>
</dbReference>
<dbReference type="PANTHER" id="PTHR48026:SF28">
    <property type="entry name" value="HETEROGENEOUS NUCLEAR RIBONUCLEOPROTEIN A0,-LIKE"/>
    <property type="match status" value="1"/>
</dbReference>
<dbReference type="AlphaFoldDB" id="A0A3Q0E7Z0"/>
<dbReference type="InterPro" id="IPR035979">
    <property type="entry name" value="RBD_domain_sf"/>
</dbReference>
<evidence type="ECO:0000313" key="3">
    <source>
        <dbReference type="RefSeq" id="XP_021570400.1"/>
    </source>
</evidence>
<dbReference type="RefSeq" id="XP_021570400.1">
    <property type="nucleotide sequence ID" value="XM_021714725.1"/>
</dbReference>
<sequence>MQACVVVVNPQIERFRCFDFVTYSKVERADAAMATSPQAVDRNTVELKRAVSREDSARPGAHATAKKLLVGGLRGDVAEGDLIEHFLQLGTVEEVEIIADKQSEAVVVKVHPIQGHYVEVKRFVSKDSHSWGGLPVSCDQDGHWLKAHSSQEALDPGTKQC</sequence>
<proteinExistence type="predicted"/>
<dbReference type="GO" id="GO:0003730">
    <property type="term" value="F:mRNA 3'-UTR binding"/>
    <property type="evidence" value="ECO:0007669"/>
    <property type="project" value="TreeGrafter"/>
</dbReference>
<accession>A0A3Q0E7Z0</accession>